<keyword evidence="2" id="KW-0479">Metal-binding</keyword>
<protein>
    <recommendedName>
        <fullName evidence="8">CopC domain-containing protein</fullName>
    </recommendedName>
</protein>
<name>A0A191WGI6_9MICO</name>
<evidence type="ECO:0000256" key="1">
    <source>
        <dbReference type="ARBA" id="ARBA00004196"/>
    </source>
</evidence>
<feature type="compositionally biased region" description="Low complexity" evidence="5">
    <location>
        <begin position="189"/>
        <end position="199"/>
    </location>
</feature>
<dbReference type="InterPro" id="IPR032694">
    <property type="entry name" value="CopC/D"/>
</dbReference>
<dbReference type="GO" id="GO:0005886">
    <property type="term" value="C:plasma membrane"/>
    <property type="evidence" value="ECO:0007669"/>
    <property type="project" value="TreeGrafter"/>
</dbReference>
<evidence type="ECO:0000313" key="9">
    <source>
        <dbReference type="EMBL" id="ANJ27337.1"/>
    </source>
</evidence>
<dbReference type="GO" id="GO:0030313">
    <property type="term" value="C:cell envelope"/>
    <property type="evidence" value="ECO:0007669"/>
    <property type="project" value="UniProtKB-SubCell"/>
</dbReference>
<gene>
    <name evidence="9" type="ORF">ATC03_12030</name>
</gene>
<dbReference type="GO" id="GO:0042597">
    <property type="term" value="C:periplasmic space"/>
    <property type="evidence" value="ECO:0007669"/>
    <property type="project" value="InterPro"/>
</dbReference>
<dbReference type="InterPro" id="IPR014756">
    <property type="entry name" value="Ig_E-set"/>
</dbReference>
<dbReference type="RefSeq" id="WP_067877337.1">
    <property type="nucleotide sequence ID" value="NZ_CP013979.1"/>
</dbReference>
<proteinExistence type="predicted"/>
<dbReference type="Pfam" id="PF04234">
    <property type="entry name" value="CopC"/>
    <property type="match status" value="1"/>
</dbReference>
<evidence type="ECO:0000256" key="5">
    <source>
        <dbReference type="SAM" id="MobiDB-lite"/>
    </source>
</evidence>
<dbReference type="STRING" id="453304.ATC03_12030"/>
<dbReference type="AlphaFoldDB" id="A0A191WGI6"/>
<evidence type="ECO:0000256" key="6">
    <source>
        <dbReference type="SAM" id="Phobius"/>
    </source>
</evidence>
<dbReference type="InterPro" id="IPR014755">
    <property type="entry name" value="Cu-Rt/internalin_Ig-like"/>
</dbReference>
<feature type="domain" description="CopC" evidence="8">
    <location>
        <begin position="23"/>
        <end position="116"/>
    </location>
</feature>
<dbReference type="Gene3D" id="2.60.40.1220">
    <property type="match status" value="1"/>
</dbReference>
<keyword evidence="3 7" id="KW-0732">Signal</keyword>
<dbReference type="PANTHER" id="PTHR34820:SF4">
    <property type="entry name" value="INNER MEMBRANE PROTEIN YEBZ"/>
    <property type="match status" value="1"/>
</dbReference>
<organism evidence="9 10">
    <name type="scientific">Agromyces aureus</name>
    <dbReference type="NCBI Taxonomy" id="453304"/>
    <lineage>
        <taxon>Bacteria</taxon>
        <taxon>Bacillati</taxon>
        <taxon>Actinomycetota</taxon>
        <taxon>Actinomycetes</taxon>
        <taxon>Micrococcales</taxon>
        <taxon>Microbacteriaceae</taxon>
        <taxon>Agromyces</taxon>
    </lineage>
</organism>
<evidence type="ECO:0000259" key="8">
    <source>
        <dbReference type="Pfam" id="PF04234"/>
    </source>
</evidence>
<keyword evidence="4" id="KW-0186">Copper</keyword>
<evidence type="ECO:0000256" key="3">
    <source>
        <dbReference type="ARBA" id="ARBA00022729"/>
    </source>
</evidence>
<sequence>MAGATAVIAACIAVFSAAPAYAHDSIQGTSPKEGAVVKTAPTEVVLEFSDDVLPIGAIIIVDDSSGTDQVAGGITVDGNTVTAPIGGELPDGVYDVRWRAVSSDGHLISDVFQFGVGATTTLPQVEDAAEATNGTEAEAEPAQPESSAPAQGVTVDDGVRTAFIAAMGAGAALGLVALGISLGRRRSPSDSTRSFSSTTKNDSKDS</sequence>
<comment type="subcellular location">
    <subcellularLocation>
        <location evidence="1">Cell envelope</location>
    </subcellularLocation>
</comment>
<evidence type="ECO:0000256" key="7">
    <source>
        <dbReference type="SAM" id="SignalP"/>
    </source>
</evidence>
<dbReference type="InterPro" id="IPR007348">
    <property type="entry name" value="CopC_dom"/>
</dbReference>
<feature type="chain" id="PRO_5008249420" description="CopC domain-containing protein" evidence="7">
    <location>
        <begin position="23"/>
        <end position="206"/>
    </location>
</feature>
<evidence type="ECO:0000256" key="2">
    <source>
        <dbReference type="ARBA" id="ARBA00022723"/>
    </source>
</evidence>
<feature type="region of interest" description="Disordered" evidence="5">
    <location>
        <begin position="128"/>
        <end position="152"/>
    </location>
</feature>
<dbReference type="GO" id="GO:0046688">
    <property type="term" value="P:response to copper ion"/>
    <property type="evidence" value="ECO:0007669"/>
    <property type="project" value="InterPro"/>
</dbReference>
<reference evidence="9 10" key="1">
    <citation type="journal article" date="2016" name="Int. J. Syst. Evol. Microbiol.">
        <title>Agromyces aureus sp. nov., isolated from the rhizosphere of Salix caprea L. grown in a heavy-metal-contaminated soil.</title>
        <authorList>
            <person name="Corretto E."/>
            <person name="Antonielli L."/>
            <person name="Sessitsch A."/>
            <person name="Compant S."/>
            <person name="Gorfer M."/>
            <person name="Kuffner M."/>
            <person name="Brader G."/>
        </authorList>
    </citation>
    <scope>NUCLEOTIDE SEQUENCE [LARGE SCALE GENOMIC DNA]</scope>
    <source>
        <strain evidence="9 10">AR33</strain>
    </source>
</reference>
<dbReference type="GO" id="GO:0006825">
    <property type="term" value="P:copper ion transport"/>
    <property type="evidence" value="ECO:0007669"/>
    <property type="project" value="InterPro"/>
</dbReference>
<feature type="signal peptide" evidence="7">
    <location>
        <begin position="1"/>
        <end position="22"/>
    </location>
</feature>
<accession>A0A191WGI6</accession>
<feature type="region of interest" description="Disordered" evidence="5">
    <location>
        <begin position="184"/>
        <end position="206"/>
    </location>
</feature>
<keyword evidence="6" id="KW-1133">Transmembrane helix</keyword>
<keyword evidence="10" id="KW-1185">Reference proteome</keyword>
<evidence type="ECO:0000313" key="10">
    <source>
        <dbReference type="Proteomes" id="UP000078437"/>
    </source>
</evidence>
<dbReference type="Proteomes" id="UP000078437">
    <property type="component" value="Chromosome"/>
</dbReference>
<dbReference type="EMBL" id="CP013979">
    <property type="protein sequence ID" value="ANJ27337.1"/>
    <property type="molecule type" value="Genomic_DNA"/>
</dbReference>
<dbReference type="GO" id="GO:0005507">
    <property type="term" value="F:copper ion binding"/>
    <property type="evidence" value="ECO:0007669"/>
    <property type="project" value="InterPro"/>
</dbReference>
<dbReference type="KEGG" id="agy:ATC03_12030"/>
<dbReference type="PANTHER" id="PTHR34820">
    <property type="entry name" value="INNER MEMBRANE PROTEIN YEBZ"/>
    <property type="match status" value="1"/>
</dbReference>
<feature type="compositionally biased region" description="Low complexity" evidence="5">
    <location>
        <begin position="130"/>
        <end position="151"/>
    </location>
</feature>
<keyword evidence="6" id="KW-0472">Membrane</keyword>
<dbReference type="OrthoDB" id="5242236at2"/>
<evidence type="ECO:0000256" key="4">
    <source>
        <dbReference type="ARBA" id="ARBA00023008"/>
    </source>
</evidence>
<dbReference type="SUPFAM" id="SSF81296">
    <property type="entry name" value="E set domains"/>
    <property type="match status" value="1"/>
</dbReference>
<keyword evidence="6" id="KW-0812">Transmembrane</keyword>
<reference evidence="10" key="2">
    <citation type="submission" date="2016-01" db="EMBL/GenBank/DDBJ databases">
        <title>Complete genome sequence of Agromyces aureus AR33T and comparison with related organisms.</title>
        <authorList>
            <person name="Corretto E."/>
            <person name="Antonielli L."/>
            <person name="Sessitsch A."/>
            <person name="Brader G."/>
        </authorList>
    </citation>
    <scope>NUCLEOTIDE SEQUENCE [LARGE SCALE GENOMIC DNA]</scope>
    <source>
        <strain evidence="10">AR33</strain>
    </source>
</reference>
<feature type="transmembrane region" description="Helical" evidence="6">
    <location>
        <begin position="162"/>
        <end position="183"/>
    </location>
</feature>